<dbReference type="RefSeq" id="WP_121699590.1">
    <property type="nucleotide sequence ID" value="NZ_JBCLPP010000014.1"/>
</dbReference>
<evidence type="ECO:0000256" key="5">
    <source>
        <dbReference type="ARBA" id="ARBA00022842"/>
    </source>
</evidence>
<keyword evidence="3 6" id="KW-0808">Transferase</keyword>
<dbReference type="SUPFAM" id="SSF48576">
    <property type="entry name" value="Terpenoid synthases"/>
    <property type="match status" value="1"/>
</dbReference>
<dbReference type="PROSITE" id="PS00444">
    <property type="entry name" value="POLYPRENYL_SYNTHASE_2"/>
    <property type="match status" value="1"/>
</dbReference>
<dbReference type="Proteomes" id="UP001565200">
    <property type="component" value="Unassembled WGS sequence"/>
</dbReference>
<proteinExistence type="inferred from homology"/>
<keyword evidence="5" id="KW-0460">Magnesium</keyword>
<comment type="similarity">
    <text evidence="2 6">Belongs to the FPP/GGPP synthase family.</text>
</comment>
<keyword evidence="8" id="KW-1185">Reference proteome</keyword>
<evidence type="ECO:0000256" key="2">
    <source>
        <dbReference type="ARBA" id="ARBA00006706"/>
    </source>
</evidence>
<name>A0ABV4CV63_9BACT</name>
<evidence type="ECO:0000256" key="3">
    <source>
        <dbReference type="ARBA" id="ARBA00022679"/>
    </source>
</evidence>
<dbReference type="SFLD" id="SFLDS00005">
    <property type="entry name" value="Isoprenoid_Synthase_Type_I"/>
    <property type="match status" value="1"/>
</dbReference>
<evidence type="ECO:0000256" key="4">
    <source>
        <dbReference type="ARBA" id="ARBA00022723"/>
    </source>
</evidence>
<evidence type="ECO:0000313" key="8">
    <source>
        <dbReference type="Proteomes" id="UP001565200"/>
    </source>
</evidence>
<gene>
    <name evidence="7" type="ORF">AAK873_06470</name>
</gene>
<dbReference type="InterPro" id="IPR008949">
    <property type="entry name" value="Isoprenoid_synthase_dom_sf"/>
</dbReference>
<dbReference type="Gene3D" id="1.10.600.10">
    <property type="entry name" value="Farnesyl Diphosphate Synthase"/>
    <property type="match status" value="1"/>
</dbReference>
<organism evidence="7 8">
    <name type="scientific">Heminiphilus faecis</name>
    <dbReference type="NCBI Taxonomy" id="2601703"/>
    <lineage>
        <taxon>Bacteria</taxon>
        <taxon>Pseudomonadati</taxon>
        <taxon>Bacteroidota</taxon>
        <taxon>Bacteroidia</taxon>
        <taxon>Bacteroidales</taxon>
        <taxon>Muribaculaceae</taxon>
        <taxon>Heminiphilus</taxon>
    </lineage>
</organism>
<dbReference type="PROSITE" id="PS00723">
    <property type="entry name" value="POLYPRENYL_SYNTHASE_1"/>
    <property type="match status" value="1"/>
</dbReference>
<comment type="caution">
    <text evidence="7">The sequence shown here is derived from an EMBL/GenBank/DDBJ whole genome shotgun (WGS) entry which is preliminary data.</text>
</comment>
<accession>A0ABV4CV63</accession>
<dbReference type="PANTHER" id="PTHR12001">
    <property type="entry name" value="GERANYLGERANYL PYROPHOSPHATE SYNTHASE"/>
    <property type="match status" value="1"/>
</dbReference>
<dbReference type="InterPro" id="IPR033749">
    <property type="entry name" value="Polyprenyl_synt_CS"/>
</dbReference>
<comment type="cofactor">
    <cofactor evidence="1">
        <name>Mg(2+)</name>
        <dbReference type="ChEBI" id="CHEBI:18420"/>
    </cofactor>
</comment>
<evidence type="ECO:0000313" key="7">
    <source>
        <dbReference type="EMBL" id="MEY8245261.1"/>
    </source>
</evidence>
<reference evidence="7 8" key="1">
    <citation type="submission" date="2024-03" db="EMBL/GenBank/DDBJ databases">
        <title>Mouse gut bacterial collection (mGBC) of GemPharmatech.</title>
        <authorList>
            <person name="He Y."/>
            <person name="Dong L."/>
            <person name="Wu D."/>
            <person name="Gao X."/>
            <person name="Lin Z."/>
        </authorList>
    </citation>
    <scope>NUCLEOTIDE SEQUENCE [LARGE SCALE GENOMIC DNA]</scope>
    <source>
        <strain evidence="7 8">54-13</strain>
    </source>
</reference>
<keyword evidence="4" id="KW-0479">Metal-binding</keyword>
<evidence type="ECO:0000256" key="6">
    <source>
        <dbReference type="RuleBase" id="RU004466"/>
    </source>
</evidence>
<dbReference type="Pfam" id="PF00348">
    <property type="entry name" value="polyprenyl_synt"/>
    <property type="match status" value="1"/>
</dbReference>
<evidence type="ECO:0000256" key="1">
    <source>
        <dbReference type="ARBA" id="ARBA00001946"/>
    </source>
</evidence>
<protein>
    <submittedName>
        <fullName evidence="7">Polyprenyl synthetase family protein</fullName>
    </submittedName>
</protein>
<sequence>MKSVKDYIEYINASFDAMSYPEQPRGLYDPIKYTMQCGGKRLRPMLVLAVAEALGMKPEHAVRQAMGIEMFHNFTLLHDDVMDRADMRRGNPTVHVRWNEATAILSGDAMLTMASQLMGNCPHDKLHEVMSMFNKTAMEIYEGQQYDMDFETRNDVTESEYMYMIRLKTSVLLGCACAVGAVLADASAPVVKAFYDYGLSLGLAFQLQDDLLDTYGDPRVFGKKTGGDILNDKKTFLLITALDRADVRQRAEIESLYGKRSDDKVSRIKAIYDSLNVGEVCRERIAAYIVDAVACLDTIELSEEARAFFVNLAESSSDRKS</sequence>
<dbReference type="PANTHER" id="PTHR12001:SF85">
    <property type="entry name" value="SHORT CHAIN ISOPRENYL DIPHOSPHATE SYNTHASE"/>
    <property type="match status" value="1"/>
</dbReference>
<dbReference type="InterPro" id="IPR000092">
    <property type="entry name" value="Polyprenyl_synt"/>
</dbReference>
<dbReference type="CDD" id="cd00685">
    <property type="entry name" value="Trans_IPPS_HT"/>
    <property type="match status" value="1"/>
</dbReference>
<dbReference type="EMBL" id="JBCLPP010000014">
    <property type="protein sequence ID" value="MEY8245261.1"/>
    <property type="molecule type" value="Genomic_DNA"/>
</dbReference>
<dbReference type="SFLD" id="SFLDG01017">
    <property type="entry name" value="Polyprenyl_Transferase_Like"/>
    <property type="match status" value="1"/>
</dbReference>